<dbReference type="GO" id="GO:0005829">
    <property type="term" value="C:cytosol"/>
    <property type="evidence" value="ECO:0007669"/>
    <property type="project" value="TreeGrafter"/>
</dbReference>
<evidence type="ECO:0000313" key="4">
    <source>
        <dbReference type="EMBL" id="KAA8895860.1"/>
    </source>
</evidence>
<name>A0A5J5EKB6_9PEZI</name>
<feature type="region of interest" description="Disordered" evidence="1">
    <location>
        <begin position="965"/>
        <end position="992"/>
    </location>
</feature>
<dbReference type="PANTHER" id="PTHR13239:SF4">
    <property type="entry name" value="AT25231P"/>
    <property type="match status" value="1"/>
</dbReference>
<feature type="compositionally biased region" description="Gly residues" evidence="1">
    <location>
        <begin position="76"/>
        <end position="93"/>
    </location>
</feature>
<dbReference type="InterPro" id="IPR040185">
    <property type="entry name" value="Far11/STRP"/>
</dbReference>
<evidence type="ECO:0000313" key="5">
    <source>
        <dbReference type="Proteomes" id="UP000326924"/>
    </source>
</evidence>
<dbReference type="InterPro" id="IPR021819">
    <property type="entry name" value="Far11/STRP_C"/>
</dbReference>
<dbReference type="FunCoup" id="A0A5J5EKB6">
    <property type="interactions" value="26"/>
</dbReference>
<accession>A0A5J5EKB6</accession>
<reference evidence="4 5" key="1">
    <citation type="submission" date="2019-09" db="EMBL/GenBank/DDBJ databases">
        <title>Draft genome of the ectomycorrhizal ascomycete Sphaerosporella brunnea.</title>
        <authorList>
            <consortium name="DOE Joint Genome Institute"/>
            <person name="Benucci G.M."/>
            <person name="Marozzi G."/>
            <person name="Antonielli L."/>
            <person name="Sanchez S."/>
            <person name="Marco P."/>
            <person name="Wang X."/>
            <person name="Falini L.B."/>
            <person name="Barry K."/>
            <person name="Haridas S."/>
            <person name="Lipzen A."/>
            <person name="Labutti K."/>
            <person name="Grigoriev I.V."/>
            <person name="Murat C."/>
            <person name="Martin F."/>
            <person name="Albertini E."/>
            <person name="Donnini D."/>
            <person name="Bonito G."/>
        </authorList>
    </citation>
    <scope>NUCLEOTIDE SEQUENCE [LARGE SCALE GENOMIC DNA]</scope>
    <source>
        <strain evidence="4 5">Sb_GMNB300</strain>
    </source>
</reference>
<feature type="compositionally biased region" description="Gly residues" evidence="1">
    <location>
        <begin position="26"/>
        <end position="42"/>
    </location>
</feature>
<feature type="domain" description="Far11/STRP C-terminal" evidence="3">
    <location>
        <begin position="551"/>
        <end position="959"/>
    </location>
</feature>
<dbReference type="SMART" id="SM01292">
    <property type="entry name" value="N1221"/>
    <property type="match status" value="1"/>
</dbReference>
<evidence type="ECO:0008006" key="6">
    <source>
        <dbReference type="Google" id="ProtNLM"/>
    </source>
</evidence>
<dbReference type="AlphaFoldDB" id="A0A5J5EKB6"/>
<feature type="compositionally biased region" description="Low complexity" evidence="1">
    <location>
        <begin position="14"/>
        <end position="25"/>
    </location>
</feature>
<feature type="region of interest" description="Disordered" evidence="1">
    <location>
        <begin position="648"/>
        <end position="674"/>
    </location>
</feature>
<dbReference type="InParanoid" id="A0A5J5EKB6"/>
<dbReference type="InterPro" id="IPR012486">
    <property type="entry name" value="Far11/STRP_N"/>
</dbReference>
<dbReference type="EMBL" id="VXIS01000240">
    <property type="protein sequence ID" value="KAA8895860.1"/>
    <property type="molecule type" value="Genomic_DNA"/>
</dbReference>
<keyword evidence="5" id="KW-1185">Reference proteome</keyword>
<dbReference type="PANTHER" id="PTHR13239">
    <property type="entry name" value="PROTEIN REQUIRED FOR HYPHAL ANASTOMOSIS HAM-2"/>
    <property type="match status" value="1"/>
</dbReference>
<evidence type="ECO:0000256" key="1">
    <source>
        <dbReference type="SAM" id="MobiDB-lite"/>
    </source>
</evidence>
<feature type="compositionally biased region" description="Pro residues" evidence="1">
    <location>
        <begin position="649"/>
        <end position="661"/>
    </location>
</feature>
<organism evidence="4 5">
    <name type="scientific">Sphaerosporella brunnea</name>
    <dbReference type="NCBI Taxonomy" id="1250544"/>
    <lineage>
        <taxon>Eukaryota</taxon>
        <taxon>Fungi</taxon>
        <taxon>Dikarya</taxon>
        <taxon>Ascomycota</taxon>
        <taxon>Pezizomycotina</taxon>
        <taxon>Pezizomycetes</taxon>
        <taxon>Pezizales</taxon>
        <taxon>Pyronemataceae</taxon>
        <taxon>Sphaerosporella</taxon>
    </lineage>
</organism>
<dbReference type="OrthoDB" id="18234at2759"/>
<gene>
    <name evidence="4" type="ORF">FN846DRAFT_784463</name>
</gene>
<dbReference type="Pfam" id="PF11882">
    <property type="entry name" value="DUF3402"/>
    <property type="match status" value="1"/>
</dbReference>
<comment type="caution">
    <text evidence="4">The sequence shown here is derived from an EMBL/GenBank/DDBJ whole genome shotgun (WGS) entry which is preliminary data.</text>
</comment>
<dbReference type="SMART" id="SM01293">
    <property type="entry name" value="DUF3402"/>
    <property type="match status" value="1"/>
</dbReference>
<dbReference type="Pfam" id="PF07923">
    <property type="entry name" value="N1221"/>
    <property type="match status" value="1"/>
</dbReference>
<protein>
    <recommendedName>
        <fullName evidence="6">Factor arrest protein 11</fullName>
    </recommendedName>
</protein>
<sequence length="992" mass="110394">MAQDSRNIDNQGNVAGNHVPAPAGPAGVGAGGGGGGGGGGGSLRIDASRVRERDNRSPEMGQPNGESGGAQQANGMGMGMGMGGGGGGGGQNQGGMAQDSLSLLQLKRLVGDGARLVVSFCGYFPFDGGGNAQPEYAYEYTPTDTLSAELSEWFTYSMPDLSLLIGSPKNTFESTYTKLSLPPHRSAQPLERQSRWLSSKDIKRRRYISRCVDLLDHANQEERVKGLEGLSFVAQGVYGELHEPEEQMMWIKRNNKLLRKVGIAEGVFGCLRKSLNREWEIAQQSAASKGASAGGMDAGMFLTQKAWNRRELRQAMTVLYFLIEVTRQVSEEETGEKDIGLDEELESFRDEITQLPGEGGLLGYLMNNIARVRWEDNVDIPLMHLLLLFWKAMLLVFGSPDKHLAKVKQFARLSDGLSPEVDKTQITANPLDYFLFRQELIAKYPAYSPPKPLFEFETNSYLPNLTGHETSLRSGGNNEVLLGGKGGGETLASILDKAVHIATPMPSPPPSPIAPGKGQKKHNYQTNQSFPFMYPPGGEDCKVMDDAGGVPKSIKEAGDLFAGRSRISLAMRQLWKEKEAFERYGRGWQVGEEQLTAKLQKWGLGDREPRWEEKRLAAVDEFYRVALPQLGSLVIVLFKMILQNITATPPAPPPPPPPPPQNTFADENGTEREAAEKKQWEELDAVRTREITSKAIMAVFLVLLKWFRVSHVLKFEYFTQLLWDSNYIPLVLKLLNQQDIPGCFLVKTDRPDRAYFRICNLHSLSPQPLASSSTESSSPDEACPPPIPFGMLKQVPTLPLDPEHPIVPEIITDLSRRNFFTSINVMRILHKVVKGKSHRNLALVQFRASIIFRKNFKAQQKDLRLYTLKVFKGQVPYCGRKWRQSNMRVITSIYLHCRPELRDDWLAGGDVDADVEEAGPQEEALRALTMFYNVRHYPRSMGADFGMLEEERDFFRRELQRMHDGEDMAEEEEAAAAAAAAQREWSGGEAGW</sequence>
<feature type="domain" description="Far11/STRP N-terminal" evidence="2">
    <location>
        <begin position="133"/>
        <end position="458"/>
    </location>
</feature>
<dbReference type="Proteomes" id="UP000326924">
    <property type="component" value="Unassembled WGS sequence"/>
</dbReference>
<dbReference type="GO" id="GO:0007010">
    <property type="term" value="P:cytoskeleton organization"/>
    <property type="evidence" value="ECO:0007669"/>
    <property type="project" value="TreeGrafter"/>
</dbReference>
<feature type="compositionally biased region" description="Basic and acidic residues" evidence="1">
    <location>
        <begin position="46"/>
        <end position="57"/>
    </location>
</feature>
<evidence type="ECO:0000259" key="3">
    <source>
        <dbReference type="SMART" id="SM01293"/>
    </source>
</evidence>
<feature type="region of interest" description="Disordered" evidence="1">
    <location>
        <begin position="1"/>
        <end position="94"/>
    </location>
</feature>
<feature type="compositionally biased region" description="Polar residues" evidence="1">
    <location>
        <begin position="1"/>
        <end position="13"/>
    </location>
</feature>
<evidence type="ECO:0000259" key="2">
    <source>
        <dbReference type="SMART" id="SM01292"/>
    </source>
</evidence>
<proteinExistence type="predicted"/>